<evidence type="ECO:0000313" key="2">
    <source>
        <dbReference type="EMBL" id="OAY34664.1"/>
    </source>
</evidence>
<dbReference type="OrthoDB" id="1926212at2759"/>
<dbReference type="InterPro" id="IPR011990">
    <property type="entry name" value="TPR-like_helical_dom_sf"/>
</dbReference>
<feature type="region of interest" description="Disordered" evidence="1">
    <location>
        <begin position="130"/>
        <end position="175"/>
    </location>
</feature>
<name>A0A2C9UTF7_MANES</name>
<comment type="caution">
    <text evidence="2">The sequence shown here is derived from an EMBL/GenBank/DDBJ whole genome shotgun (WGS) entry which is preliminary data.</text>
</comment>
<organism evidence="2 3">
    <name type="scientific">Manihot esculenta</name>
    <name type="common">Cassava</name>
    <name type="synonym">Jatropha manihot</name>
    <dbReference type="NCBI Taxonomy" id="3983"/>
    <lineage>
        <taxon>Eukaryota</taxon>
        <taxon>Viridiplantae</taxon>
        <taxon>Streptophyta</taxon>
        <taxon>Embryophyta</taxon>
        <taxon>Tracheophyta</taxon>
        <taxon>Spermatophyta</taxon>
        <taxon>Magnoliopsida</taxon>
        <taxon>eudicotyledons</taxon>
        <taxon>Gunneridae</taxon>
        <taxon>Pentapetalae</taxon>
        <taxon>rosids</taxon>
        <taxon>fabids</taxon>
        <taxon>Malpighiales</taxon>
        <taxon>Euphorbiaceae</taxon>
        <taxon>Crotonoideae</taxon>
        <taxon>Manihoteae</taxon>
        <taxon>Manihot</taxon>
    </lineage>
</organism>
<dbReference type="GO" id="GO:0006396">
    <property type="term" value="P:RNA processing"/>
    <property type="evidence" value="ECO:0007669"/>
    <property type="project" value="InterPro"/>
</dbReference>
<gene>
    <name evidence="2" type="ORF">MANES_12G037850v8</name>
</gene>
<evidence type="ECO:0000256" key="1">
    <source>
        <dbReference type="SAM" id="MobiDB-lite"/>
    </source>
</evidence>
<dbReference type="Gramene" id="Manes.12G037850.3.v8.1">
    <property type="protein sequence ID" value="Manes.12G037850.3.v8.1.CDS"/>
    <property type="gene ID" value="Manes.12G037850.v8.1"/>
</dbReference>
<dbReference type="InterPro" id="IPR003107">
    <property type="entry name" value="HAT"/>
</dbReference>
<sequence>MLLRSSSTPVLGSLLSSFSDTPNNLDTNKHHYSTHHQIFSRSPYHQTGCLHLSTVSYNSSPISPSIADLSDCSLDGLRRAQSESNLEGLAYISRSNNNEECSNPSHPMKVSARKRRLMLETIPSFSLYNLRGRDEEEEDEDYDKSDVEYDEEEKKQVEANEAMGSGPSSSSDKMENMVLSEQVEVLTKGSLTVGFEEKGGLMISEEMYLAKGLGIDGGNSDGNGSGAGSGGNCGGGGGGKFHWGGEDGGDMGGTEEYYKKMLQENPGNSLFLRNYAEYLYQSKGDVQGAEEYYSRAILADPKDGEVLSQYAKLIWELHQDHERASSYFERAVEASPEDSHVHAAYARFLWETEEEDNECNVPGDFHEHFHQDQMASTGS</sequence>
<dbReference type="Pfam" id="PF14559">
    <property type="entry name" value="TPR_19"/>
    <property type="match status" value="1"/>
</dbReference>
<dbReference type="EMBL" id="CM004398">
    <property type="protein sequence ID" value="OAY34664.1"/>
    <property type="molecule type" value="Genomic_DNA"/>
</dbReference>
<reference evidence="3" key="1">
    <citation type="journal article" date="2016" name="Nat. Biotechnol.">
        <title>Sequencing wild and cultivated cassava and related species reveals extensive interspecific hybridization and genetic diversity.</title>
        <authorList>
            <person name="Bredeson J.V."/>
            <person name="Lyons J.B."/>
            <person name="Prochnik S.E."/>
            <person name="Wu G.A."/>
            <person name="Ha C.M."/>
            <person name="Edsinger-Gonzales E."/>
            <person name="Grimwood J."/>
            <person name="Schmutz J."/>
            <person name="Rabbi I.Y."/>
            <person name="Egesi C."/>
            <person name="Nauluvula P."/>
            <person name="Lebot V."/>
            <person name="Ndunguru J."/>
            <person name="Mkamilo G."/>
            <person name="Bart R.S."/>
            <person name="Setter T.L."/>
            <person name="Gleadow R.M."/>
            <person name="Kulakow P."/>
            <person name="Ferguson M.E."/>
            <person name="Rounsley S."/>
            <person name="Rokhsar D.S."/>
        </authorList>
    </citation>
    <scope>NUCLEOTIDE SEQUENCE [LARGE SCALE GENOMIC DNA]</scope>
    <source>
        <strain evidence="3">cv. AM560-2</strain>
    </source>
</reference>
<dbReference type="PANTHER" id="PTHR26312">
    <property type="entry name" value="TETRATRICOPEPTIDE REPEAT PROTEIN 5"/>
    <property type="match status" value="1"/>
</dbReference>
<dbReference type="SMART" id="SM00386">
    <property type="entry name" value="HAT"/>
    <property type="match status" value="3"/>
</dbReference>
<dbReference type="Gene3D" id="1.25.40.10">
    <property type="entry name" value="Tetratricopeptide repeat domain"/>
    <property type="match status" value="1"/>
</dbReference>
<proteinExistence type="predicted"/>
<dbReference type="SUPFAM" id="SSF48452">
    <property type="entry name" value="TPR-like"/>
    <property type="match status" value="1"/>
</dbReference>
<accession>A0A2C9UTF7</accession>
<dbReference type="Proteomes" id="UP000091857">
    <property type="component" value="Chromosome 12"/>
</dbReference>
<dbReference type="Gramene" id="Manes.12G037850.2.v8.1">
    <property type="protein sequence ID" value="Manes.12G037850.2.v8.1.CDS"/>
    <property type="gene ID" value="Manes.12G037850.v8.1"/>
</dbReference>
<evidence type="ECO:0000313" key="3">
    <source>
        <dbReference type="Proteomes" id="UP000091857"/>
    </source>
</evidence>
<dbReference type="PANTHER" id="PTHR26312:SF225">
    <property type="entry name" value="TPR REPEAT PROTEIN"/>
    <property type="match status" value="1"/>
</dbReference>
<dbReference type="AlphaFoldDB" id="A0A2C9UTF7"/>
<feature type="compositionally biased region" description="Basic and acidic residues" evidence="1">
    <location>
        <begin position="144"/>
        <end position="158"/>
    </location>
</feature>
<protein>
    <submittedName>
        <fullName evidence="2">Uncharacterized protein</fullName>
    </submittedName>
</protein>
<keyword evidence="3" id="KW-1185">Reference proteome</keyword>